<dbReference type="RefSeq" id="WP_056966327.1">
    <property type="nucleotide sequence ID" value="NZ_AYYQ01000031.1"/>
</dbReference>
<comment type="caution">
    <text evidence="9">The sequence shown here is derived from an EMBL/GenBank/DDBJ whole genome shotgun (WGS) entry which is preliminary data.</text>
</comment>
<dbReference type="Pfam" id="PF01268">
    <property type="entry name" value="FTHFS"/>
    <property type="match status" value="1"/>
</dbReference>
<sequence length="552" mass="59599">MKTDIEISQNANLEHITKVANQIGIENEDLEQYGNYKAKVDYSDADIPANHKLILVTSINPTAAGEGKTTLTIGLGDAFKHINKKCAIALREPSLGPVMGIKGGATGGGYAQVAPMEDINLFFTGDFSALTEAHNTLSALIDNHIQHGNKLNLDPRQITWKRVLDINDRELRQVVIGLGGRTSGTPRQDGFDITVASELMAILCLSKNLSDLKQRISKILIGYTYDKQPVTVKDLGVTGALALLLKDALKPNLVQTLEHTPAFVHGGPFANIAHGCNSILATKAALKSADYTITEAGFGADLGGEKFLDITAPKIGKMPDSVVIVATVRALKLNGGVSKDELDKENVTALKKGADNLGRHIENMKQYGKPVVVAINKFVSDTPSEIQALKDYISEHNVKGILADVWAKGGAGATELASELVNTCDQKAEFKPLYNQDDDILDKLTKIVTNIYGGNKVELSGKAQRQLKNYRKRGWNKLPICVAKNQYSFTDDAKKLGAPNDFTIHVREFQPKLGAGFIVALTGKVLTMPGLPSHPAALDMDIDNDGKITGLF</sequence>
<keyword evidence="2 8" id="KW-0554">One-carbon metabolism</keyword>
<organism evidence="9 10">
    <name type="scientific">Apilactobacillus ozensis DSM 23829 = JCM 17196</name>
    <dbReference type="NCBI Taxonomy" id="1423781"/>
    <lineage>
        <taxon>Bacteria</taxon>
        <taxon>Bacillati</taxon>
        <taxon>Bacillota</taxon>
        <taxon>Bacilli</taxon>
        <taxon>Lactobacillales</taxon>
        <taxon>Lactobacillaceae</taxon>
        <taxon>Apilactobacillus</taxon>
    </lineage>
</organism>
<dbReference type="InterPro" id="IPR000559">
    <property type="entry name" value="Formate_THF_ligase"/>
</dbReference>
<dbReference type="Gene3D" id="3.40.50.300">
    <property type="entry name" value="P-loop containing nucleotide triphosphate hydrolases"/>
    <property type="match status" value="1"/>
</dbReference>
<dbReference type="HAMAP" id="MF_01543">
    <property type="entry name" value="FTHFS"/>
    <property type="match status" value="1"/>
</dbReference>
<dbReference type="PATRIC" id="fig|1423781.4.peg.137"/>
<evidence type="ECO:0000256" key="4">
    <source>
        <dbReference type="ARBA" id="ARBA00022741"/>
    </source>
</evidence>
<dbReference type="FunFam" id="3.30.1510.10:FF:000001">
    <property type="entry name" value="Formate--tetrahydrofolate ligase"/>
    <property type="match status" value="1"/>
</dbReference>
<dbReference type="PROSITE" id="PS00722">
    <property type="entry name" value="FTHFS_2"/>
    <property type="match status" value="1"/>
</dbReference>
<evidence type="ECO:0000313" key="9">
    <source>
        <dbReference type="EMBL" id="KRM68018.1"/>
    </source>
</evidence>
<evidence type="ECO:0000256" key="7">
    <source>
        <dbReference type="ARBA" id="ARBA00061363"/>
    </source>
</evidence>
<reference evidence="9 10" key="1">
    <citation type="journal article" date="2015" name="Genome Announc.">
        <title>Expanding the biotechnology potential of lactobacilli through comparative genomics of 213 strains and associated genera.</title>
        <authorList>
            <person name="Sun Z."/>
            <person name="Harris H.M."/>
            <person name="McCann A."/>
            <person name="Guo C."/>
            <person name="Argimon S."/>
            <person name="Zhang W."/>
            <person name="Yang X."/>
            <person name="Jeffery I.B."/>
            <person name="Cooney J.C."/>
            <person name="Kagawa T.F."/>
            <person name="Liu W."/>
            <person name="Song Y."/>
            <person name="Salvetti E."/>
            <person name="Wrobel A."/>
            <person name="Rasinkangas P."/>
            <person name="Parkhill J."/>
            <person name="Rea M.C."/>
            <person name="O'Sullivan O."/>
            <person name="Ritari J."/>
            <person name="Douillard F.P."/>
            <person name="Paul Ross R."/>
            <person name="Yang R."/>
            <person name="Briner A.E."/>
            <person name="Felis G.E."/>
            <person name="de Vos W.M."/>
            <person name="Barrangou R."/>
            <person name="Klaenhammer T.R."/>
            <person name="Caufield P.W."/>
            <person name="Cui Y."/>
            <person name="Zhang H."/>
            <person name="O'Toole P.W."/>
        </authorList>
    </citation>
    <scope>NUCLEOTIDE SEQUENCE [LARGE SCALE GENOMIC DNA]</scope>
    <source>
        <strain evidence="9 10">DSM 23829</strain>
    </source>
</reference>
<comment type="pathway">
    <text evidence="1 8">One-carbon metabolism; tetrahydrofolate interconversion.</text>
</comment>
<dbReference type="FunFam" id="3.10.410.10:FF:000001">
    <property type="entry name" value="Putative formate--tetrahydrofolate ligase"/>
    <property type="match status" value="1"/>
</dbReference>
<dbReference type="Proteomes" id="UP000052012">
    <property type="component" value="Unassembled WGS sequence"/>
</dbReference>
<dbReference type="AlphaFoldDB" id="A0A0R2ANF4"/>
<dbReference type="PROSITE" id="PS00721">
    <property type="entry name" value="FTHFS_1"/>
    <property type="match status" value="1"/>
</dbReference>
<keyword evidence="5 8" id="KW-0067">ATP-binding</keyword>
<evidence type="ECO:0000256" key="2">
    <source>
        <dbReference type="ARBA" id="ARBA00022563"/>
    </source>
</evidence>
<dbReference type="Gene3D" id="3.10.410.10">
    <property type="entry name" value="Formyltetrahydrofolate synthetase, domain 3"/>
    <property type="match status" value="1"/>
</dbReference>
<accession>A0A0R2ANF4</accession>
<dbReference type="UniPathway" id="UPA00193"/>
<dbReference type="STRING" id="1423781.FD06_GL000136"/>
<evidence type="ECO:0000256" key="6">
    <source>
        <dbReference type="ARBA" id="ARBA00049033"/>
    </source>
</evidence>
<dbReference type="InterPro" id="IPR020628">
    <property type="entry name" value="Formate_THF_ligase_CS"/>
</dbReference>
<keyword evidence="4 8" id="KW-0547">Nucleotide-binding</keyword>
<evidence type="ECO:0000313" key="10">
    <source>
        <dbReference type="Proteomes" id="UP000052012"/>
    </source>
</evidence>
<evidence type="ECO:0000256" key="8">
    <source>
        <dbReference type="HAMAP-Rule" id="MF_01543"/>
    </source>
</evidence>
<dbReference type="GO" id="GO:0035999">
    <property type="term" value="P:tetrahydrofolate interconversion"/>
    <property type="evidence" value="ECO:0007669"/>
    <property type="project" value="UniProtKB-UniRule"/>
</dbReference>
<keyword evidence="10" id="KW-1185">Reference proteome</keyword>
<dbReference type="EMBL" id="AYYQ01000031">
    <property type="protein sequence ID" value="KRM68018.1"/>
    <property type="molecule type" value="Genomic_DNA"/>
</dbReference>
<comment type="catalytic activity">
    <reaction evidence="6 8">
        <text>(6S)-5,6,7,8-tetrahydrofolate + formate + ATP = (6R)-10-formyltetrahydrofolate + ADP + phosphate</text>
        <dbReference type="Rhea" id="RHEA:20221"/>
        <dbReference type="ChEBI" id="CHEBI:15740"/>
        <dbReference type="ChEBI" id="CHEBI:30616"/>
        <dbReference type="ChEBI" id="CHEBI:43474"/>
        <dbReference type="ChEBI" id="CHEBI:57453"/>
        <dbReference type="ChEBI" id="CHEBI:195366"/>
        <dbReference type="ChEBI" id="CHEBI:456216"/>
        <dbReference type="EC" id="6.3.4.3"/>
    </reaction>
</comment>
<dbReference type="OrthoDB" id="9761733at2"/>
<evidence type="ECO:0000256" key="5">
    <source>
        <dbReference type="ARBA" id="ARBA00022840"/>
    </source>
</evidence>
<comment type="similarity">
    <text evidence="7 8">Belongs to the formate--tetrahydrofolate ligase family.</text>
</comment>
<gene>
    <name evidence="8" type="primary">fhs</name>
    <name evidence="9" type="ORF">FD06_GL000136</name>
</gene>
<dbReference type="NCBIfam" id="NF010030">
    <property type="entry name" value="PRK13505.1"/>
    <property type="match status" value="1"/>
</dbReference>
<name>A0A0R2ANF4_9LACO</name>
<dbReference type="InterPro" id="IPR027417">
    <property type="entry name" value="P-loop_NTPase"/>
</dbReference>
<dbReference type="GO" id="GO:0004329">
    <property type="term" value="F:formate-tetrahydrofolate ligase activity"/>
    <property type="evidence" value="ECO:0007669"/>
    <property type="project" value="UniProtKB-UniRule"/>
</dbReference>
<keyword evidence="3 8" id="KW-0436">Ligase</keyword>
<dbReference type="SUPFAM" id="SSF52540">
    <property type="entry name" value="P-loop containing nucleoside triphosphate hydrolases"/>
    <property type="match status" value="1"/>
</dbReference>
<proteinExistence type="inferred from homology"/>
<dbReference type="GO" id="GO:0005524">
    <property type="term" value="F:ATP binding"/>
    <property type="evidence" value="ECO:0007669"/>
    <property type="project" value="UniProtKB-UniRule"/>
</dbReference>
<dbReference type="EC" id="6.3.4.3" evidence="8"/>
<dbReference type="Gene3D" id="3.30.1510.10">
    <property type="entry name" value="Domain 2, N(10)-formyltetrahydrofolate synthetase"/>
    <property type="match status" value="1"/>
</dbReference>
<evidence type="ECO:0000256" key="1">
    <source>
        <dbReference type="ARBA" id="ARBA00004777"/>
    </source>
</evidence>
<protein>
    <recommendedName>
        <fullName evidence="8">Formate--tetrahydrofolate ligase</fullName>
        <ecNumber evidence="8">6.3.4.3</ecNumber>
    </recommendedName>
    <alternativeName>
        <fullName evidence="8">Formyltetrahydrofolate synthetase</fullName>
        <shortName evidence="8">FHS</shortName>
        <shortName evidence="8">FTHFS</shortName>
    </alternativeName>
</protein>
<dbReference type="CDD" id="cd00477">
    <property type="entry name" value="FTHFS"/>
    <property type="match status" value="1"/>
</dbReference>
<feature type="binding site" evidence="8">
    <location>
        <begin position="62"/>
        <end position="69"/>
    </location>
    <ligand>
        <name>ATP</name>
        <dbReference type="ChEBI" id="CHEBI:30616"/>
    </ligand>
</feature>
<evidence type="ECO:0000256" key="3">
    <source>
        <dbReference type="ARBA" id="ARBA00022598"/>
    </source>
</evidence>